<dbReference type="Proteomes" id="UP000075799">
    <property type="component" value="Unassembled WGS sequence"/>
</dbReference>
<evidence type="ECO:0000259" key="5">
    <source>
        <dbReference type="Pfam" id="PF00501"/>
    </source>
</evidence>
<dbReference type="GO" id="GO:0016405">
    <property type="term" value="F:CoA-ligase activity"/>
    <property type="evidence" value="ECO:0007669"/>
    <property type="project" value="UniProtKB-ARBA"/>
</dbReference>
<dbReference type="InterPro" id="IPR045851">
    <property type="entry name" value="AMP-bd_C_sf"/>
</dbReference>
<feature type="domain" description="AMP-dependent synthetase/ligase" evidence="5">
    <location>
        <begin position="50"/>
        <end position="389"/>
    </location>
</feature>
<dbReference type="InterPro" id="IPR042099">
    <property type="entry name" value="ANL_N_sf"/>
</dbReference>
<dbReference type="PANTHER" id="PTHR43605">
    <property type="entry name" value="ACYL-COENZYME A SYNTHETASE"/>
    <property type="match status" value="1"/>
</dbReference>
<dbReference type="Gene3D" id="3.40.50.12780">
    <property type="entry name" value="N-terminal domain of ligase-like"/>
    <property type="match status" value="1"/>
</dbReference>
<evidence type="ECO:0000256" key="2">
    <source>
        <dbReference type="ARBA" id="ARBA00022598"/>
    </source>
</evidence>
<organism evidence="7 8">
    <name type="scientific">Bdellovibrio bacteriovorus</name>
    <dbReference type="NCBI Taxonomy" id="959"/>
    <lineage>
        <taxon>Bacteria</taxon>
        <taxon>Pseudomonadati</taxon>
        <taxon>Bdellovibrionota</taxon>
        <taxon>Bdellovibrionia</taxon>
        <taxon>Bdellovibrionales</taxon>
        <taxon>Pseudobdellovibrionaceae</taxon>
        <taxon>Bdellovibrio</taxon>
    </lineage>
</organism>
<dbReference type="GO" id="GO:0006633">
    <property type="term" value="P:fatty acid biosynthetic process"/>
    <property type="evidence" value="ECO:0007669"/>
    <property type="project" value="TreeGrafter"/>
</dbReference>
<sequence length="562" mass="63685">MSFRSEFEQARDFLILHRSDYDYAYSHFEWPRLEEFNWALDYFDPMAEGNDKTALWIVSENGDEHKYSFNELSQRSNQVANYLRQHGVQKGDSIFLLIENDVALWELMLGAMKVGAVLVPNNPLLSQQELSDRLNREQIKVIATTKKHSDKFSVKGTSVLSLIVDGEVAGWRSFSEYQKESADFEGEGRTKVSDPLFRYFTSSSSVKPRIVEHSYGGFPIGHLSTMYWIGLRPGDVHFGVNSTGWAMHDWNNFIAPWNAEATIFIYKQERFNAKTVLDALSEYPITTFCAPPTVWRLLMHEDMASYKVQLREAVSTGEALSAEVISKVYKAWKLFVRDGYGQTETPTIIGIPPEEKGAFGTMGKPLPGFKIALLDEKKNLVDAGEVCISLENQPLGLASGAGGDSGYFHTGDLAYHDDSNNYSFSERVDGLFKSSDYRISPHELEFVLKEFPAIREAVVIPSPDPIRDSVPKALVALIKGVEPTKELALDIMNFARTRLSPFKRIRRVEFTEIAMNTHGEILRSELVARERDKVHSGEKSPYEFWEEDAKISIPDAWAQELP</sequence>
<evidence type="ECO:0000313" key="8">
    <source>
        <dbReference type="Proteomes" id="UP000075799"/>
    </source>
</evidence>
<dbReference type="InterPro" id="IPR000873">
    <property type="entry name" value="AMP-dep_synth/lig_dom"/>
</dbReference>
<evidence type="ECO:0000256" key="1">
    <source>
        <dbReference type="ARBA" id="ARBA00006432"/>
    </source>
</evidence>
<evidence type="ECO:0000256" key="4">
    <source>
        <dbReference type="ARBA" id="ARBA00022840"/>
    </source>
</evidence>
<keyword evidence="4" id="KW-0067">ATP-binding</keyword>
<dbReference type="Gene3D" id="3.30.300.30">
    <property type="match status" value="1"/>
</dbReference>
<dbReference type="InterPro" id="IPR051087">
    <property type="entry name" value="Mitochondrial_ACSM"/>
</dbReference>
<keyword evidence="2" id="KW-0436">Ligase</keyword>
<gene>
    <name evidence="7" type="ORF">AZI87_09195</name>
</gene>
<dbReference type="SUPFAM" id="SSF56801">
    <property type="entry name" value="Acetyl-CoA synthetase-like"/>
    <property type="match status" value="1"/>
</dbReference>
<keyword evidence="3" id="KW-0547">Nucleotide-binding</keyword>
<protein>
    <submittedName>
        <fullName evidence="7">AMP-dependent synthetase</fullName>
    </submittedName>
</protein>
<comment type="similarity">
    <text evidence="1">Belongs to the ATP-dependent AMP-binding enzyme family.</text>
</comment>
<dbReference type="Pfam" id="PF00501">
    <property type="entry name" value="AMP-binding"/>
    <property type="match status" value="1"/>
</dbReference>
<evidence type="ECO:0000313" key="7">
    <source>
        <dbReference type="EMBL" id="KYG69355.1"/>
    </source>
</evidence>
<dbReference type="EMBL" id="LUKD01000001">
    <property type="protein sequence ID" value="KYG69355.1"/>
    <property type="molecule type" value="Genomic_DNA"/>
</dbReference>
<accession>A0A162H099</accession>
<comment type="caution">
    <text evidence="7">The sequence shown here is derived from an EMBL/GenBank/DDBJ whole genome shotgun (WGS) entry which is preliminary data.</text>
</comment>
<dbReference type="GO" id="GO:0004321">
    <property type="term" value="F:fatty-acyl-CoA synthase activity"/>
    <property type="evidence" value="ECO:0007669"/>
    <property type="project" value="TreeGrafter"/>
</dbReference>
<dbReference type="GO" id="GO:0005524">
    <property type="term" value="F:ATP binding"/>
    <property type="evidence" value="ECO:0007669"/>
    <property type="project" value="UniProtKB-KW"/>
</dbReference>
<dbReference type="PANTHER" id="PTHR43605:SF10">
    <property type="entry name" value="ACYL-COA SYNTHETASE MEDIUM CHAIN FAMILY MEMBER 3"/>
    <property type="match status" value="1"/>
</dbReference>
<dbReference type="AlphaFoldDB" id="A0A162H099"/>
<reference evidence="7 8" key="1">
    <citation type="submission" date="2016-03" db="EMBL/GenBank/DDBJ databases">
        <authorList>
            <person name="Ploux O."/>
        </authorList>
    </citation>
    <scope>NUCLEOTIDE SEQUENCE [LARGE SCALE GENOMIC DNA]</scope>
    <source>
        <strain evidence="7 8">EC13</strain>
    </source>
</reference>
<evidence type="ECO:0000259" key="6">
    <source>
        <dbReference type="Pfam" id="PF13193"/>
    </source>
</evidence>
<dbReference type="RefSeq" id="WP_063206248.1">
    <property type="nucleotide sequence ID" value="NZ_LUKD01000001.1"/>
</dbReference>
<evidence type="ECO:0000256" key="3">
    <source>
        <dbReference type="ARBA" id="ARBA00022741"/>
    </source>
</evidence>
<dbReference type="OrthoDB" id="9803968at2"/>
<name>A0A162H099_BDEBC</name>
<dbReference type="GO" id="GO:0015645">
    <property type="term" value="F:fatty acid ligase activity"/>
    <property type="evidence" value="ECO:0007669"/>
    <property type="project" value="TreeGrafter"/>
</dbReference>
<proteinExistence type="inferred from homology"/>
<dbReference type="InterPro" id="IPR025110">
    <property type="entry name" value="AMP-bd_C"/>
</dbReference>
<dbReference type="GO" id="GO:0006637">
    <property type="term" value="P:acyl-CoA metabolic process"/>
    <property type="evidence" value="ECO:0007669"/>
    <property type="project" value="TreeGrafter"/>
</dbReference>
<feature type="domain" description="AMP-binding enzyme C-terminal" evidence="6">
    <location>
        <begin position="443"/>
        <end position="512"/>
    </location>
</feature>
<dbReference type="Pfam" id="PF13193">
    <property type="entry name" value="AMP-binding_C"/>
    <property type="match status" value="1"/>
</dbReference>